<proteinExistence type="inferred from homology"/>
<dbReference type="RefSeq" id="WP_116517814.1">
    <property type="nucleotide sequence ID" value="NZ_JACCEX010000001.1"/>
</dbReference>
<evidence type="ECO:0000256" key="2">
    <source>
        <dbReference type="ARBA" id="ARBA00023235"/>
    </source>
</evidence>
<gene>
    <name evidence="4" type="ORF">C7440_1254</name>
</gene>
<dbReference type="EMBL" id="QEKO01000001">
    <property type="protein sequence ID" value="PVY68840.1"/>
    <property type="molecule type" value="Genomic_DNA"/>
</dbReference>
<dbReference type="Gene3D" id="3.30.429.10">
    <property type="entry name" value="Macrophage Migration Inhibitory Factor"/>
    <property type="match status" value="2"/>
</dbReference>
<name>A0A2U1CSF8_9BURK</name>
<organism evidence="4 5">
    <name type="scientific">Pusillimonas noertemannii</name>
    <dbReference type="NCBI Taxonomy" id="305977"/>
    <lineage>
        <taxon>Bacteria</taxon>
        <taxon>Pseudomonadati</taxon>
        <taxon>Pseudomonadota</taxon>
        <taxon>Betaproteobacteria</taxon>
        <taxon>Burkholderiales</taxon>
        <taxon>Alcaligenaceae</taxon>
        <taxon>Pusillimonas</taxon>
    </lineage>
</organism>
<feature type="domain" description="4-oxalocrotonate tautomerase-like" evidence="3">
    <location>
        <begin position="2"/>
        <end position="56"/>
    </location>
</feature>
<evidence type="ECO:0000313" key="4">
    <source>
        <dbReference type="EMBL" id="PVY68840.1"/>
    </source>
</evidence>
<dbReference type="PANTHER" id="PTHR35530">
    <property type="entry name" value="TAUTOMERASE-RELATED"/>
    <property type="match status" value="1"/>
</dbReference>
<dbReference type="SUPFAM" id="SSF55331">
    <property type="entry name" value="Tautomerase/MIF"/>
    <property type="match status" value="1"/>
</dbReference>
<comment type="similarity">
    <text evidence="1">Belongs to the 4-oxalocrotonate tautomerase family.</text>
</comment>
<accession>A0A2U1CSF8</accession>
<comment type="caution">
    <text evidence="4">The sequence shown here is derived from an EMBL/GenBank/DDBJ whole genome shotgun (WGS) entry which is preliminary data.</text>
</comment>
<keyword evidence="5" id="KW-1185">Reference proteome</keyword>
<dbReference type="OrthoDB" id="8527422at2"/>
<reference evidence="4 5" key="1">
    <citation type="submission" date="2018-04" db="EMBL/GenBank/DDBJ databases">
        <title>Genomic Encyclopedia of Type Strains, Phase IV (KMG-IV): sequencing the most valuable type-strain genomes for metagenomic binning, comparative biology and taxonomic classification.</title>
        <authorList>
            <person name="Goeker M."/>
        </authorList>
    </citation>
    <scope>NUCLEOTIDE SEQUENCE [LARGE SCALE GENOMIC DNA]</scope>
    <source>
        <strain evidence="4 5">DSM 10065</strain>
    </source>
</reference>
<dbReference type="GO" id="GO:0016853">
    <property type="term" value="F:isomerase activity"/>
    <property type="evidence" value="ECO:0007669"/>
    <property type="project" value="UniProtKB-KW"/>
</dbReference>
<evidence type="ECO:0000256" key="1">
    <source>
        <dbReference type="ARBA" id="ARBA00006723"/>
    </source>
</evidence>
<dbReference type="Pfam" id="PF01361">
    <property type="entry name" value="Tautomerase"/>
    <property type="match status" value="2"/>
</dbReference>
<sequence>MPFVNITITQPLSAEQKKQLMQRASDTIVESLSTTLPSVRIQLYELPQGHYFCGGKFDVAAILFDIDMIEGRSEEAKANLILGLSKIAHETTGVSEDEVRTRLSDFSKENVGVARGLTAKQAGR</sequence>
<dbReference type="InterPro" id="IPR004370">
    <property type="entry name" value="4-OT-like_dom"/>
</dbReference>
<keyword evidence="2" id="KW-0413">Isomerase</keyword>
<dbReference type="STRING" id="1231391.GCA_000308195_02043"/>
<feature type="domain" description="4-oxalocrotonate tautomerase-like" evidence="3">
    <location>
        <begin position="65"/>
        <end position="114"/>
    </location>
</feature>
<dbReference type="InterPro" id="IPR014347">
    <property type="entry name" value="Tautomerase/MIF_sf"/>
</dbReference>
<evidence type="ECO:0000259" key="3">
    <source>
        <dbReference type="Pfam" id="PF01361"/>
    </source>
</evidence>
<dbReference type="AlphaFoldDB" id="A0A2U1CSF8"/>
<protein>
    <submittedName>
        <fullName evidence="4">4-oxalocrotonate tautomerase family enzyme</fullName>
    </submittedName>
</protein>
<dbReference type="Proteomes" id="UP000246145">
    <property type="component" value="Unassembled WGS sequence"/>
</dbReference>
<evidence type="ECO:0000313" key="5">
    <source>
        <dbReference type="Proteomes" id="UP000246145"/>
    </source>
</evidence>
<dbReference type="PANTHER" id="PTHR35530:SF1">
    <property type="entry name" value="2-HYDROXYMUCONATE TAUTOMERASE"/>
    <property type="match status" value="1"/>
</dbReference>